<dbReference type="PANTHER" id="PTHR43464:SF19">
    <property type="entry name" value="UBIQUINONE BIOSYNTHESIS O-METHYLTRANSFERASE, MITOCHONDRIAL"/>
    <property type="match status" value="1"/>
</dbReference>
<evidence type="ECO:0000256" key="1">
    <source>
        <dbReference type="ARBA" id="ARBA00022603"/>
    </source>
</evidence>
<sequence>MATGQIKLPAVPGMLEEYVKMCDTVFGGLGAPFTPDQLELLRANLHKELTAAFEASARSNIIITYDAPVGEVLNYVIRAEWHSIAGAYESWVATREPPLFGTEPDARVWSLAGEATDPRACRVLDIGAGTGRNSLALARRGHPVDAVEMTPAFADNIRADAYREALDIRVIPRDVFAAGEDLRSDYQLIVLSEVTPDFRIAEQLRDMFGLAAQRLAPGGRLVFNVFVARDGYLPDPAARELSQQCYNMFFTPDEIADAAAGSGLQLVADDSVHDYEKAHLPEGAWPPTGWYAEWTRGLDVFDVEPQACPIDMRWLVYRKPAESDGNTVTR</sequence>
<dbReference type="PANTHER" id="PTHR43464">
    <property type="entry name" value="METHYLTRANSFERASE"/>
    <property type="match status" value="1"/>
</dbReference>
<protein>
    <recommendedName>
        <fullName evidence="6">Methyltransferase type 12</fullName>
    </recommendedName>
</protein>
<keyword evidence="2" id="KW-0808">Transferase</keyword>
<dbReference type="Proteomes" id="UP000467636">
    <property type="component" value="Chromosome"/>
</dbReference>
<keyword evidence="5" id="KW-1185">Reference proteome</keyword>
<evidence type="ECO:0000256" key="2">
    <source>
        <dbReference type="ARBA" id="ARBA00022679"/>
    </source>
</evidence>
<evidence type="ECO:0000313" key="4">
    <source>
        <dbReference type="EMBL" id="BBX21758.1"/>
    </source>
</evidence>
<name>A0AAD1HUM8_9MYCO</name>
<keyword evidence="3" id="KW-0949">S-adenosyl-L-methionine</keyword>
<dbReference type="EMBL" id="AP022564">
    <property type="protein sequence ID" value="BBX21758.1"/>
    <property type="molecule type" value="Genomic_DNA"/>
</dbReference>
<reference evidence="4 5" key="1">
    <citation type="journal article" date="2019" name="Emerg. Microbes Infect.">
        <title>Comprehensive subspecies identification of 175 nontuberculous mycobacteria species based on 7547 genomic profiles.</title>
        <authorList>
            <person name="Matsumoto Y."/>
            <person name="Kinjo T."/>
            <person name="Motooka D."/>
            <person name="Nabeya D."/>
            <person name="Jung N."/>
            <person name="Uechi K."/>
            <person name="Horii T."/>
            <person name="Iida T."/>
            <person name="Fujita J."/>
            <person name="Nakamura S."/>
        </authorList>
    </citation>
    <scope>NUCLEOTIDE SEQUENCE [LARGE SCALE GENOMIC DNA]</scope>
    <source>
        <strain evidence="4 5">JCM 12143</strain>
    </source>
</reference>
<dbReference type="GO" id="GO:0008168">
    <property type="term" value="F:methyltransferase activity"/>
    <property type="evidence" value="ECO:0007669"/>
    <property type="project" value="UniProtKB-KW"/>
</dbReference>
<dbReference type="GO" id="GO:0032259">
    <property type="term" value="P:methylation"/>
    <property type="evidence" value="ECO:0007669"/>
    <property type="project" value="UniProtKB-KW"/>
</dbReference>
<dbReference type="InterPro" id="IPR029063">
    <property type="entry name" value="SAM-dependent_MTases_sf"/>
</dbReference>
<gene>
    <name evidence="4" type="ORF">MTER_11690</name>
</gene>
<dbReference type="SUPFAM" id="SSF53335">
    <property type="entry name" value="S-adenosyl-L-methionine-dependent methyltransferases"/>
    <property type="match status" value="1"/>
</dbReference>
<evidence type="ECO:0000256" key="3">
    <source>
        <dbReference type="ARBA" id="ARBA00022691"/>
    </source>
</evidence>
<evidence type="ECO:0008006" key="6">
    <source>
        <dbReference type="Google" id="ProtNLM"/>
    </source>
</evidence>
<organism evidence="4 5">
    <name type="scientific">Mycolicibacter terrae</name>
    <dbReference type="NCBI Taxonomy" id="1788"/>
    <lineage>
        <taxon>Bacteria</taxon>
        <taxon>Bacillati</taxon>
        <taxon>Actinomycetota</taxon>
        <taxon>Actinomycetes</taxon>
        <taxon>Mycobacteriales</taxon>
        <taxon>Mycobacteriaceae</taxon>
        <taxon>Mycolicibacter</taxon>
    </lineage>
</organism>
<dbReference type="AlphaFoldDB" id="A0AAD1HUM8"/>
<keyword evidence="1" id="KW-0489">Methyltransferase</keyword>
<dbReference type="Pfam" id="PF13489">
    <property type="entry name" value="Methyltransf_23"/>
    <property type="match status" value="1"/>
</dbReference>
<dbReference type="CDD" id="cd02440">
    <property type="entry name" value="AdoMet_MTases"/>
    <property type="match status" value="1"/>
</dbReference>
<proteinExistence type="predicted"/>
<evidence type="ECO:0000313" key="5">
    <source>
        <dbReference type="Proteomes" id="UP000467636"/>
    </source>
</evidence>
<dbReference type="Gene3D" id="3.40.50.150">
    <property type="entry name" value="Vaccinia Virus protein VP39"/>
    <property type="match status" value="1"/>
</dbReference>
<accession>A0AAD1HUM8</accession>